<evidence type="ECO:0000313" key="1">
    <source>
        <dbReference type="EMBL" id="TGB10014.1"/>
    </source>
</evidence>
<reference evidence="1 2" key="1">
    <citation type="submission" date="2019-03" db="EMBL/GenBank/DDBJ databases">
        <authorList>
            <person name="Gonzalez-Pimentel J.L."/>
        </authorList>
    </citation>
    <scope>NUCLEOTIDE SEQUENCE [LARGE SCALE GENOMIC DNA]</scope>
    <source>
        <strain evidence="1 2">JCM 31289</strain>
    </source>
</reference>
<proteinExistence type="predicted"/>
<dbReference type="RefSeq" id="WP_135339198.1">
    <property type="nucleotide sequence ID" value="NZ_JBHLTX010000060.1"/>
</dbReference>
<dbReference type="AlphaFoldDB" id="A0A4Z0HD27"/>
<keyword evidence="2" id="KW-1185">Reference proteome</keyword>
<dbReference type="Proteomes" id="UP000297948">
    <property type="component" value="Unassembled WGS sequence"/>
</dbReference>
<comment type="caution">
    <text evidence="1">The sequence shown here is derived from an EMBL/GenBank/DDBJ whole genome shotgun (WGS) entry which is preliminary data.</text>
</comment>
<protein>
    <submittedName>
        <fullName evidence="1">Uncharacterized protein</fullName>
    </submittedName>
</protein>
<dbReference type="EMBL" id="SRID01000097">
    <property type="protein sequence ID" value="TGB10014.1"/>
    <property type="molecule type" value="Genomic_DNA"/>
</dbReference>
<name>A0A4Z0HD27_9ACTN</name>
<organism evidence="1 2">
    <name type="scientific">Streptomyces palmae</name>
    <dbReference type="NCBI Taxonomy" id="1701085"/>
    <lineage>
        <taxon>Bacteria</taxon>
        <taxon>Bacillati</taxon>
        <taxon>Actinomycetota</taxon>
        <taxon>Actinomycetes</taxon>
        <taxon>Kitasatosporales</taxon>
        <taxon>Streptomycetaceae</taxon>
        <taxon>Streptomyces</taxon>
    </lineage>
</organism>
<gene>
    <name evidence="1" type="ORF">E4099_13105</name>
</gene>
<evidence type="ECO:0000313" key="2">
    <source>
        <dbReference type="Proteomes" id="UP000297948"/>
    </source>
</evidence>
<sequence length="91" mass="9422">MANRSPQLFADGYVSAAGDVPLRLIHAFSGVGSVTSGDPDSPSGLMAALRESRPITVTRRHDRVVLATPPKVVEALASQGAPAEQPDGVTE</sequence>
<accession>A0A4Z0HD27</accession>